<gene>
    <name evidence="3" type="ordered locus">MycrhN_4886</name>
</gene>
<evidence type="ECO:0000256" key="1">
    <source>
        <dbReference type="ARBA" id="ARBA00022527"/>
    </source>
</evidence>
<keyword evidence="1" id="KW-0418">Kinase</keyword>
<dbReference type="PANTHER" id="PTHR35526:SF3">
    <property type="entry name" value="ANTI-SIGMA-F FACTOR RSBW"/>
    <property type="match status" value="1"/>
</dbReference>
<evidence type="ECO:0000313" key="4">
    <source>
        <dbReference type="Proteomes" id="UP000005442"/>
    </source>
</evidence>
<dbReference type="PATRIC" id="fig|710685.3.peg.4893"/>
<dbReference type="SUPFAM" id="SSF55874">
    <property type="entry name" value="ATPase domain of HSP90 chaperone/DNA topoisomerase II/histidine kinase"/>
    <property type="match status" value="1"/>
</dbReference>
<evidence type="ECO:0000259" key="2">
    <source>
        <dbReference type="Pfam" id="PF13581"/>
    </source>
</evidence>
<dbReference type="eggNOG" id="COG2172">
    <property type="taxonomic scope" value="Bacteria"/>
</dbReference>
<dbReference type="PANTHER" id="PTHR35526">
    <property type="entry name" value="ANTI-SIGMA-F FACTOR RSBW-RELATED"/>
    <property type="match status" value="1"/>
</dbReference>
<organism evidence="3 4">
    <name type="scientific">Mycolicibacterium rhodesiae (strain NBB3)</name>
    <name type="common">Mycobacterium rhodesiae</name>
    <dbReference type="NCBI Taxonomy" id="710685"/>
    <lineage>
        <taxon>Bacteria</taxon>
        <taxon>Bacillati</taxon>
        <taxon>Actinomycetota</taxon>
        <taxon>Actinomycetes</taxon>
        <taxon>Mycobacteriales</taxon>
        <taxon>Mycobacteriaceae</taxon>
        <taxon>Mycolicibacterium</taxon>
    </lineage>
</organism>
<dbReference type="EMBL" id="CP003169">
    <property type="protein sequence ID" value="AEV75367.1"/>
    <property type="molecule type" value="Genomic_DNA"/>
</dbReference>
<dbReference type="Gene3D" id="3.30.565.10">
    <property type="entry name" value="Histidine kinase-like ATPase, C-terminal domain"/>
    <property type="match status" value="1"/>
</dbReference>
<sequence length="128" mass="14524">MEGLTGPETLDEIQRTLDLAWTEHDVPEYTRMCIELAVSEIGTNIIAYSGDGKPVLMRMVVHVQPDSVTVRFTDDGHPAPLDLTHISMPEEAAERGRGLALAHRVLDELRYWRDPQGNHWKLILRRSP</sequence>
<name>G8RTJ3_MYCRN</name>
<reference evidence="3 4" key="1">
    <citation type="submission" date="2011-12" db="EMBL/GenBank/DDBJ databases">
        <title>Complete sequence of Mycobacterium rhodesiae NBB3.</title>
        <authorList>
            <consortium name="US DOE Joint Genome Institute"/>
            <person name="Lucas S."/>
            <person name="Han J."/>
            <person name="Lapidus A."/>
            <person name="Cheng J.-F."/>
            <person name="Goodwin L."/>
            <person name="Pitluck S."/>
            <person name="Peters L."/>
            <person name="Mikhailova N."/>
            <person name="Gu W."/>
            <person name="Detter J.C."/>
            <person name="Han C."/>
            <person name="Tapia R."/>
            <person name="Land M."/>
            <person name="Hauser L."/>
            <person name="Kyrpides N."/>
            <person name="Ivanova N."/>
            <person name="Pagani I."/>
            <person name="Mattes T."/>
            <person name="Holmes A."/>
            <person name="Rutledge P."/>
            <person name="Paulsen I."/>
            <person name="Coleman N."/>
            <person name="Woyke T."/>
        </authorList>
    </citation>
    <scope>NUCLEOTIDE SEQUENCE [LARGE SCALE GENOMIC DNA]</scope>
    <source>
        <strain evidence="3 4">NBB3</strain>
    </source>
</reference>
<proteinExistence type="predicted"/>
<dbReference type="InterPro" id="IPR003594">
    <property type="entry name" value="HATPase_dom"/>
</dbReference>
<dbReference type="KEGG" id="mrh:MycrhN_4886"/>
<dbReference type="InterPro" id="IPR036890">
    <property type="entry name" value="HATPase_C_sf"/>
</dbReference>
<dbReference type="Proteomes" id="UP000005442">
    <property type="component" value="Chromosome"/>
</dbReference>
<accession>G8RTJ3</accession>
<dbReference type="Pfam" id="PF13581">
    <property type="entry name" value="HATPase_c_2"/>
    <property type="match status" value="1"/>
</dbReference>
<dbReference type="CDD" id="cd16936">
    <property type="entry name" value="HATPase_RsbW-like"/>
    <property type="match status" value="1"/>
</dbReference>
<keyword evidence="1" id="KW-0723">Serine/threonine-protein kinase</keyword>
<dbReference type="HOGENOM" id="CLU_149864_0_0_11"/>
<feature type="domain" description="Histidine kinase/HSP90-like ATPase" evidence="2">
    <location>
        <begin position="7"/>
        <end position="119"/>
    </location>
</feature>
<keyword evidence="4" id="KW-1185">Reference proteome</keyword>
<dbReference type="AlphaFoldDB" id="G8RTJ3"/>
<dbReference type="GO" id="GO:0004674">
    <property type="term" value="F:protein serine/threonine kinase activity"/>
    <property type="evidence" value="ECO:0007669"/>
    <property type="project" value="UniProtKB-KW"/>
</dbReference>
<protein>
    <recommendedName>
        <fullName evidence="2">Histidine kinase/HSP90-like ATPase domain-containing protein</fullName>
    </recommendedName>
</protein>
<keyword evidence="1" id="KW-0808">Transferase</keyword>
<dbReference type="InterPro" id="IPR050267">
    <property type="entry name" value="Anti-sigma-factor_SerPK"/>
</dbReference>
<dbReference type="STRING" id="710685.MycrhN_4886"/>
<evidence type="ECO:0000313" key="3">
    <source>
        <dbReference type="EMBL" id="AEV75367.1"/>
    </source>
</evidence>